<dbReference type="GO" id="GO:0009788">
    <property type="term" value="P:negative regulation of abscisic acid-activated signaling pathway"/>
    <property type="evidence" value="ECO:0000318"/>
    <property type="project" value="GO_Central"/>
</dbReference>
<dbReference type="GO" id="GO:0045324">
    <property type="term" value="P:late endosome to vacuole transport"/>
    <property type="evidence" value="ECO:0000318"/>
    <property type="project" value="GO_Central"/>
</dbReference>
<feature type="repeat" description="ANK" evidence="1">
    <location>
        <begin position="129"/>
        <end position="161"/>
    </location>
</feature>
<dbReference type="OrthoDB" id="1717085at2759"/>
<dbReference type="Pfam" id="PF12796">
    <property type="entry name" value="Ank_2"/>
    <property type="match status" value="2"/>
</dbReference>
<feature type="repeat" description="ANK" evidence="1">
    <location>
        <begin position="60"/>
        <end position="82"/>
    </location>
</feature>
<dbReference type="GO" id="GO:0009738">
    <property type="term" value="P:abscisic acid-activated signaling pathway"/>
    <property type="evidence" value="ECO:0007669"/>
    <property type="project" value="InterPro"/>
</dbReference>
<gene>
    <name evidence="2" type="ORF">HannXRQ_Chr11g0340551</name>
</gene>
<dbReference type="GO" id="GO:0004842">
    <property type="term" value="F:ubiquitin-protein transferase activity"/>
    <property type="evidence" value="ECO:0000318"/>
    <property type="project" value="GO_Central"/>
</dbReference>
<keyword evidence="3" id="KW-1185">Reference proteome</keyword>
<dbReference type="PANTHER" id="PTHR46960:SF1">
    <property type="entry name" value="E3 UBIQUITIN-PROTEIN LIGASE KEG"/>
    <property type="match status" value="1"/>
</dbReference>
<accession>A0A251TB20</accession>
<name>A0A251TB20_HELAN</name>
<dbReference type="GO" id="GO:0005802">
    <property type="term" value="C:trans-Golgi network"/>
    <property type="evidence" value="ECO:0000318"/>
    <property type="project" value="GO_Central"/>
</dbReference>
<dbReference type="InParanoid" id="A0A251TB20"/>
<dbReference type="SUPFAM" id="SSF48403">
    <property type="entry name" value="Ankyrin repeat"/>
    <property type="match status" value="1"/>
</dbReference>
<dbReference type="GO" id="GO:0016567">
    <property type="term" value="P:protein ubiquitination"/>
    <property type="evidence" value="ECO:0000318"/>
    <property type="project" value="GO_Central"/>
</dbReference>
<proteinExistence type="predicted"/>
<dbReference type="SMART" id="SM00248">
    <property type="entry name" value="ANK"/>
    <property type="match status" value="5"/>
</dbReference>
<dbReference type="AlphaFoldDB" id="A0A251TB20"/>
<dbReference type="InterPro" id="IPR002110">
    <property type="entry name" value="Ankyrin_rpt"/>
</dbReference>
<keyword evidence="1" id="KW-0040">ANK repeat</keyword>
<protein>
    <submittedName>
        <fullName evidence="2">Putative ankyrin repeat-containing domain-containing protein</fullName>
    </submittedName>
</protein>
<sequence length="275" mass="30060">MFSKCLGKWFSKGTGGSRFTGFFHPALVLQRLSWSELLARASSKNDGNSFRSLLEAQNADGQTALHLACRRGSAELLEAILSYPEVNVDVLDKDGDPPLVFALAAGSPECVRALLSRYANVRSRLRDGFGPSVAHVCAYHGHPDCMRELLLAGADPNTIDDEGESVLHRAVTKKYTECALVILEHGGCKSMGILNSKNLTPLHLCVTTWNVVIVKRWIEVASSEEISETIDVPSRIFRILSCGKSASVEWYGPSNICASVIRDHTSSVFRVQVRG</sequence>
<reference evidence="3" key="1">
    <citation type="journal article" date="2017" name="Nature">
        <title>The sunflower genome provides insights into oil metabolism, flowering and Asterid evolution.</title>
        <authorList>
            <person name="Badouin H."/>
            <person name="Gouzy J."/>
            <person name="Grassa C.J."/>
            <person name="Murat F."/>
            <person name="Staton S.E."/>
            <person name="Cottret L."/>
            <person name="Lelandais-Briere C."/>
            <person name="Owens G.L."/>
            <person name="Carrere S."/>
            <person name="Mayjonade B."/>
            <person name="Legrand L."/>
            <person name="Gill N."/>
            <person name="Kane N.C."/>
            <person name="Bowers J.E."/>
            <person name="Hubner S."/>
            <person name="Bellec A."/>
            <person name="Berard A."/>
            <person name="Berges H."/>
            <person name="Blanchet N."/>
            <person name="Boniface M.C."/>
            <person name="Brunel D."/>
            <person name="Catrice O."/>
            <person name="Chaidir N."/>
            <person name="Claudel C."/>
            <person name="Donnadieu C."/>
            <person name="Faraut T."/>
            <person name="Fievet G."/>
            <person name="Helmstetter N."/>
            <person name="King M."/>
            <person name="Knapp S.J."/>
            <person name="Lai Z."/>
            <person name="Le Paslier M.C."/>
            <person name="Lippi Y."/>
            <person name="Lorenzon L."/>
            <person name="Mandel J.R."/>
            <person name="Marage G."/>
            <person name="Marchand G."/>
            <person name="Marquand E."/>
            <person name="Bret-Mestries E."/>
            <person name="Morien E."/>
            <person name="Nambeesan S."/>
            <person name="Nguyen T."/>
            <person name="Pegot-Espagnet P."/>
            <person name="Pouilly N."/>
            <person name="Raftis F."/>
            <person name="Sallet E."/>
            <person name="Schiex T."/>
            <person name="Thomas J."/>
            <person name="Vandecasteele C."/>
            <person name="Vares D."/>
            <person name="Vear F."/>
            <person name="Vautrin S."/>
            <person name="Crespi M."/>
            <person name="Mangin B."/>
            <person name="Burke J.M."/>
            <person name="Salse J."/>
            <person name="Munos S."/>
            <person name="Vincourt P."/>
            <person name="Rieseberg L.H."/>
            <person name="Langlade N.B."/>
        </authorList>
    </citation>
    <scope>NUCLEOTIDE SEQUENCE [LARGE SCALE GENOMIC DNA]</scope>
    <source>
        <strain evidence="3">cv. SF193</strain>
    </source>
</reference>
<dbReference type="InterPro" id="IPR036770">
    <property type="entry name" value="Ankyrin_rpt-contain_sf"/>
</dbReference>
<dbReference type="InterPro" id="IPR044584">
    <property type="entry name" value="KEG"/>
</dbReference>
<organism evidence="2 3">
    <name type="scientific">Helianthus annuus</name>
    <name type="common">Common sunflower</name>
    <dbReference type="NCBI Taxonomy" id="4232"/>
    <lineage>
        <taxon>Eukaryota</taxon>
        <taxon>Viridiplantae</taxon>
        <taxon>Streptophyta</taxon>
        <taxon>Embryophyta</taxon>
        <taxon>Tracheophyta</taxon>
        <taxon>Spermatophyta</taxon>
        <taxon>Magnoliopsida</taxon>
        <taxon>eudicotyledons</taxon>
        <taxon>Gunneridae</taxon>
        <taxon>Pentapetalae</taxon>
        <taxon>asterids</taxon>
        <taxon>campanulids</taxon>
        <taxon>Asterales</taxon>
        <taxon>Asteraceae</taxon>
        <taxon>Asteroideae</taxon>
        <taxon>Heliantheae alliance</taxon>
        <taxon>Heliantheae</taxon>
        <taxon>Helianthus</taxon>
    </lineage>
</organism>
<evidence type="ECO:0000313" key="2">
    <source>
        <dbReference type="EMBL" id="OTG08335.1"/>
    </source>
</evidence>
<dbReference type="PRINTS" id="PR01415">
    <property type="entry name" value="ANKYRIN"/>
</dbReference>
<evidence type="ECO:0000313" key="3">
    <source>
        <dbReference type="Proteomes" id="UP000215914"/>
    </source>
</evidence>
<dbReference type="PROSITE" id="PS50088">
    <property type="entry name" value="ANK_REPEAT"/>
    <property type="match status" value="2"/>
</dbReference>
<dbReference type="GO" id="GO:0005769">
    <property type="term" value="C:early endosome"/>
    <property type="evidence" value="ECO:0000318"/>
    <property type="project" value="GO_Central"/>
</dbReference>
<dbReference type="STRING" id="4232.A0A251TB20"/>
<dbReference type="PANTHER" id="PTHR46960">
    <property type="entry name" value="E3 UBIQUITIN-PROTEIN LIGASE KEG"/>
    <property type="match status" value="1"/>
</dbReference>
<dbReference type="PROSITE" id="PS50297">
    <property type="entry name" value="ANK_REP_REGION"/>
    <property type="match status" value="1"/>
</dbReference>
<dbReference type="Gene3D" id="1.25.40.20">
    <property type="entry name" value="Ankyrin repeat-containing domain"/>
    <property type="match status" value="1"/>
</dbReference>
<dbReference type="GO" id="GO:0006952">
    <property type="term" value="P:defense response"/>
    <property type="evidence" value="ECO:0007669"/>
    <property type="project" value="InterPro"/>
</dbReference>
<evidence type="ECO:0000256" key="1">
    <source>
        <dbReference type="PROSITE-ProRule" id="PRU00023"/>
    </source>
</evidence>
<dbReference type="Proteomes" id="UP000215914">
    <property type="component" value="Chromosome 11"/>
</dbReference>
<dbReference type="EMBL" id="CM007900">
    <property type="protein sequence ID" value="OTG08335.1"/>
    <property type="molecule type" value="Genomic_DNA"/>
</dbReference>